<feature type="domain" description="SCP" evidence="6">
    <location>
        <begin position="57"/>
        <end position="212"/>
    </location>
</feature>
<keyword evidence="8" id="KW-1185">Reference proteome</keyword>
<gene>
    <name evidence="7" type="ORF">DGUA_6G018223</name>
</gene>
<dbReference type="InterPro" id="IPR035940">
    <property type="entry name" value="CAP_sf"/>
</dbReference>
<dbReference type="OMA" id="NTHVGCT"/>
<evidence type="ECO:0000313" key="8">
    <source>
        <dbReference type="Proteomes" id="UP000268350"/>
    </source>
</evidence>
<sequence length="286" mass="32177">MCFKCLIVLLLLFLPYGLGSGKYCDLPACGENNLACDNKGQINSKCVPNTRIVPMTVYRNSLLSVFNDFRSLVARGDRRLKPAARMAKMSWSKELEHMAKLSAISCSMDKFCLSTENFYYVGSIFDAFKYPGRVYEYEDYEIILNLIAGWTNRLADISLGMVIYMPDYVADMKILNAALLISEANTHVGCTAMRFTFASFHHFVLVCAFSTDVFINRSLYKLSASPGSACKRRDSTYPALCAAGERYHNERQLPNATLLQPPGGNAMIQRNPDVATFYNYNFNNYG</sequence>
<keyword evidence="3" id="KW-0964">Secreted</keyword>
<dbReference type="SMART" id="SM00198">
    <property type="entry name" value="SCP"/>
    <property type="match status" value="1"/>
</dbReference>
<feature type="chain" id="PRO_5017277726" description="SCP domain-containing protein" evidence="5">
    <location>
        <begin position="22"/>
        <end position="286"/>
    </location>
</feature>
<dbReference type="CDD" id="cd05380">
    <property type="entry name" value="CAP_euk"/>
    <property type="match status" value="1"/>
</dbReference>
<comment type="subcellular location">
    <subcellularLocation>
        <location evidence="1">Secreted</location>
    </subcellularLocation>
</comment>
<feature type="signal peptide" evidence="5">
    <location>
        <begin position="1"/>
        <end position="21"/>
    </location>
</feature>
<dbReference type="Proteomes" id="UP000268350">
    <property type="component" value="Unassembled WGS sequence"/>
</dbReference>
<evidence type="ECO:0000256" key="4">
    <source>
        <dbReference type="ARBA" id="ARBA00022729"/>
    </source>
</evidence>
<dbReference type="EMBL" id="OUUW01000007">
    <property type="protein sequence ID" value="SPP83379.1"/>
    <property type="molecule type" value="Genomic_DNA"/>
</dbReference>
<accession>A0A3B0KB92</accession>
<dbReference type="PIRSF" id="PIRSF038921">
    <property type="entry name" value="P14a"/>
    <property type="match status" value="1"/>
</dbReference>
<dbReference type="Pfam" id="PF00188">
    <property type="entry name" value="CAP"/>
    <property type="match status" value="1"/>
</dbReference>
<name>A0A3B0KB92_DROGU</name>
<evidence type="ECO:0000256" key="3">
    <source>
        <dbReference type="ARBA" id="ARBA00022525"/>
    </source>
</evidence>
<dbReference type="SUPFAM" id="SSF55797">
    <property type="entry name" value="PR-1-like"/>
    <property type="match status" value="1"/>
</dbReference>
<evidence type="ECO:0000256" key="5">
    <source>
        <dbReference type="SAM" id="SignalP"/>
    </source>
</evidence>
<organism evidence="7 8">
    <name type="scientific">Drosophila guanche</name>
    <name type="common">Fruit fly</name>
    <dbReference type="NCBI Taxonomy" id="7266"/>
    <lineage>
        <taxon>Eukaryota</taxon>
        <taxon>Metazoa</taxon>
        <taxon>Ecdysozoa</taxon>
        <taxon>Arthropoda</taxon>
        <taxon>Hexapoda</taxon>
        <taxon>Insecta</taxon>
        <taxon>Pterygota</taxon>
        <taxon>Neoptera</taxon>
        <taxon>Endopterygota</taxon>
        <taxon>Diptera</taxon>
        <taxon>Brachycera</taxon>
        <taxon>Muscomorpha</taxon>
        <taxon>Ephydroidea</taxon>
        <taxon>Drosophilidae</taxon>
        <taxon>Drosophila</taxon>
        <taxon>Sophophora</taxon>
    </lineage>
</organism>
<keyword evidence="4 5" id="KW-0732">Signal</keyword>
<dbReference type="GO" id="GO:0005576">
    <property type="term" value="C:extracellular region"/>
    <property type="evidence" value="ECO:0007669"/>
    <property type="project" value="UniProtKB-SubCell"/>
</dbReference>
<protein>
    <recommendedName>
        <fullName evidence="6">SCP domain-containing protein</fullName>
    </recommendedName>
</protein>
<dbReference type="InterPro" id="IPR034763">
    <property type="entry name" value="P14a_insect"/>
</dbReference>
<proteinExistence type="inferred from homology"/>
<reference evidence="8" key="1">
    <citation type="submission" date="2018-01" db="EMBL/GenBank/DDBJ databases">
        <authorList>
            <person name="Alioto T."/>
            <person name="Alioto T."/>
        </authorList>
    </citation>
    <scope>NUCLEOTIDE SEQUENCE [LARGE SCALE GENOMIC DNA]</scope>
</reference>
<evidence type="ECO:0000256" key="2">
    <source>
        <dbReference type="ARBA" id="ARBA00009923"/>
    </source>
</evidence>
<comment type="similarity">
    <text evidence="2">Belongs to the CRISP family.</text>
</comment>
<dbReference type="InterPro" id="IPR014044">
    <property type="entry name" value="CAP_dom"/>
</dbReference>
<dbReference type="AlphaFoldDB" id="A0A3B0KB92"/>
<evidence type="ECO:0000313" key="7">
    <source>
        <dbReference type="EMBL" id="SPP83379.1"/>
    </source>
</evidence>
<evidence type="ECO:0000256" key="1">
    <source>
        <dbReference type="ARBA" id="ARBA00004613"/>
    </source>
</evidence>
<dbReference type="OrthoDB" id="7882501at2759"/>
<evidence type="ECO:0000259" key="6">
    <source>
        <dbReference type="SMART" id="SM00198"/>
    </source>
</evidence>
<dbReference type="Gene3D" id="3.40.33.10">
    <property type="entry name" value="CAP"/>
    <property type="match status" value="1"/>
</dbReference>